<comment type="caution">
    <text evidence="3">The sequence shown here is derived from an EMBL/GenBank/DDBJ whole genome shotgun (WGS) entry which is preliminary data.</text>
</comment>
<evidence type="ECO:0000313" key="3">
    <source>
        <dbReference type="EMBL" id="OME95112.1"/>
    </source>
</evidence>
<dbReference type="InterPro" id="IPR014043">
    <property type="entry name" value="Acyl_transferase_dom"/>
</dbReference>
<dbReference type="GO" id="GO:0016740">
    <property type="term" value="F:transferase activity"/>
    <property type="evidence" value="ECO:0007669"/>
    <property type="project" value="UniProtKB-KW"/>
</dbReference>
<organism evidence="3 4">
    <name type="scientific">Paenibacillus lautus</name>
    <name type="common">Bacillus lautus</name>
    <dbReference type="NCBI Taxonomy" id="1401"/>
    <lineage>
        <taxon>Bacteria</taxon>
        <taxon>Bacillati</taxon>
        <taxon>Bacillota</taxon>
        <taxon>Bacilli</taxon>
        <taxon>Bacillales</taxon>
        <taxon>Paenibacillaceae</taxon>
        <taxon>Paenibacillus</taxon>
    </lineage>
</organism>
<dbReference type="InterPro" id="IPR050444">
    <property type="entry name" value="Polyketide_Synthase"/>
</dbReference>
<dbReference type="RefSeq" id="WP_076321929.1">
    <property type="nucleotide sequence ID" value="NZ_MRTF01000002.1"/>
</dbReference>
<proteinExistence type="predicted"/>
<name>A0A1R1B6E8_PAELA</name>
<dbReference type="InterPro" id="IPR016036">
    <property type="entry name" value="Malonyl_transacylase_ACP-bd"/>
</dbReference>
<dbReference type="EMBL" id="MRTF01000002">
    <property type="protein sequence ID" value="OME95112.1"/>
    <property type="molecule type" value="Genomic_DNA"/>
</dbReference>
<evidence type="ECO:0000259" key="2">
    <source>
        <dbReference type="SMART" id="SM00827"/>
    </source>
</evidence>
<accession>A0A1R1B6E8</accession>
<dbReference type="AlphaFoldDB" id="A0A1R1B6E8"/>
<evidence type="ECO:0000256" key="1">
    <source>
        <dbReference type="ARBA" id="ARBA00022679"/>
    </source>
</evidence>
<dbReference type="InterPro" id="IPR001227">
    <property type="entry name" value="Ac_transferase_dom_sf"/>
</dbReference>
<sequence>MGKSIVFLFSGQGSQYYQMGKELYRDQPVFRHWIQKLDQYYYQISGKSVTRELYENDYPISQPFDSLPFTHPAIFMIEYALAQVFMEYRIFPDYVLGTSLGEFASCTVAGSMDYTSALEHVIAQAEIVQNHCESGGMIAILDQVSLYRSEPILYQNCEIASVNFDTHFVISGGAAALSEVESYLKDCNIMAQRLPIRHGFHSKWIDPAGPYYERHVSSLALKSPHTTVISSFSGQRVAAFEPEYLWNVVREPIQFRNALKSLMPLKDKIFVDLGPGGTLATFIKHNHQMFGSHEVQNIYTVLSPFHKDIHRLEQVISKIKMERVTT</sequence>
<keyword evidence="1 3" id="KW-0808">Transferase</keyword>
<dbReference type="Gene3D" id="3.40.366.10">
    <property type="entry name" value="Malonyl-Coenzyme A Acyl Carrier Protein, domain 2"/>
    <property type="match status" value="1"/>
</dbReference>
<dbReference type="Pfam" id="PF00698">
    <property type="entry name" value="Acyl_transf_1"/>
    <property type="match status" value="1"/>
</dbReference>
<gene>
    <name evidence="3" type="ORF">BK123_08495</name>
</gene>
<feature type="domain" description="Malonyl-CoA:ACP transacylase (MAT)" evidence="2">
    <location>
        <begin position="8"/>
        <end position="309"/>
    </location>
</feature>
<dbReference type="PANTHER" id="PTHR45681">
    <property type="entry name" value="POLYKETIDE SYNTHASE 44-RELATED"/>
    <property type="match status" value="1"/>
</dbReference>
<dbReference type="STRING" id="1401.BK123_08495"/>
<dbReference type="SMART" id="SM00827">
    <property type="entry name" value="PKS_AT"/>
    <property type="match status" value="1"/>
</dbReference>
<protein>
    <submittedName>
        <fullName evidence="3">Acyl transferase</fullName>
    </submittedName>
</protein>
<dbReference type="Proteomes" id="UP000187074">
    <property type="component" value="Unassembled WGS sequence"/>
</dbReference>
<dbReference type="SUPFAM" id="SSF52151">
    <property type="entry name" value="FabD/lysophospholipase-like"/>
    <property type="match status" value="1"/>
</dbReference>
<reference evidence="3 4" key="1">
    <citation type="submission" date="2016-11" db="EMBL/GenBank/DDBJ databases">
        <title>Paenibacillus species isolates.</title>
        <authorList>
            <person name="Beno S.M."/>
        </authorList>
    </citation>
    <scope>NUCLEOTIDE SEQUENCE [LARGE SCALE GENOMIC DNA]</scope>
    <source>
        <strain evidence="3 4">FSL F4-0100</strain>
    </source>
</reference>
<dbReference type="InterPro" id="IPR016035">
    <property type="entry name" value="Acyl_Trfase/lysoPLipase"/>
</dbReference>
<dbReference type="SUPFAM" id="SSF55048">
    <property type="entry name" value="Probable ACP-binding domain of malonyl-CoA ACP transacylase"/>
    <property type="match status" value="1"/>
</dbReference>
<evidence type="ECO:0000313" key="4">
    <source>
        <dbReference type="Proteomes" id="UP000187074"/>
    </source>
</evidence>
<dbReference type="PANTHER" id="PTHR45681:SF6">
    <property type="entry name" value="POLYKETIDE SYNTHASE 37"/>
    <property type="match status" value="1"/>
</dbReference>